<evidence type="ECO:0000256" key="5">
    <source>
        <dbReference type="ARBA" id="ARBA00022801"/>
    </source>
</evidence>
<keyword evidence="4 12" id="KW-0255">Endonuclease</keyword>
<dbReference type="GO" id="GO:0003723">
    <property type="term" value="F:RNA binding"/>
    <property type="evidence" value="ECO:0007669"/>
    <property type="project" value="UniProtKB-UniRule"/>
</dbReference>
<accession>A0A2U8QR45</accession>
<protein>
    <recommendedName>
        <fullName evidence="14">HNH Cas9-type domain-containing protein</fullName>
    </recommendedName>
</protein>
<keyword evidence="2 12" id="KW-0540">Nuclease</keyword>
<dbReference type="GO" id="GO:0004519">
    <property type="term" value="F:endonuclease activity"/>
    <property type="evidence" value="ECO:0007669"/>
    <property type="project" value="UniProtKB-UniRule"/>
</dbReference>
<evidence type="ECO:0000256" key="3">
    <source>
        <dbReference type="ARBA" id="ARBA00022723"/>
    </source>
</evidence>
<dbReference type="EMBL" id="CP029463">
    <property type="protein sequence ID" value="AWM12580.1"/>
    <property type="molecule type" value="Genomic_DNA"/>
</dbReference>
<dbReference type="InterPro" id="IPR033114">
    <property type="entry name" value="HNH_CAS9"/>
</dbReference>
<evidence type="ECO:0000256" key="9">
    <source>
        <dbReference type="ARBA" id="ARBA00023125"/>
    </source>
</evidence>
<proteinExistence type="predicted"/>
<keyword evidence="3" id="KW-0479">Metal-binding</keyword>
<evidence type="ECO:0000256" key="6">
    <source>
        <dbReference type="ARBA" id="ARBA00022842"/>
    </source>
</evidence>
<dbReference type="OrthoDB" id="9777169at2"/>
<evidence type="ECO:0000256" key="1">
    <source>
        <dbReference type="ARBA" id="ARBA00001946"/>
    </source>
</evidence>
<dbReference type="PROSITE" id="PS51749">
    <property type="entry name" value="HNH_CAS9"/>
    <property type="match status" value="1"/>
</dbReference>
<dbReference type="GO" id="GO:0016787">
    <property type="term" value="F:hydrolase activity"/>
    <property type="evidence" value="ECO:0007669"/>
    <property type="project" value="UniProtKB-KW"/>
</dbReference>
<name>A0A2U8QR45_9FLAO</name>
<evidence type="ECO:0000256" key="4">
    <source>
        <dbReference type="ARBA" id="ARBA00022759"/>
    </source>
</evidence>
<dbReference type="InterPro" id="IPR036397">
    <property type="entry name" value="RNaseH_sf"/>
</dbReference>
<keyword evidence="16" id="KW-1185">Reference proteome</keyword>
<keyword evidence="7" id="KW-0694">RNA-binding</keyword>
<comment type="subunit">
    <text evidence="11">Monomer. Binds crRNA and tracrRNA.</text>
</comment>
<keyword evidence="9 12" id="KW-0238">DNA-binding</keyword>
<keyword evidence="5 12" id="KW-0378">Hydrolase</keyword>
<dbReference type="GO" id="GO:0046872">
    <property type="term" value="F:metal ion binding"/>
    <property type="evidence" value="ECO:0007669"/>
    <property type="project" value="UniProtKB-KW"/>
</dbReference>
<gene>
    <name evidence="15" type="ORF">DI487_00960</name>
</gene>
<evidence type="ECO:0000256" key="11">
    <source>
        <dbReference type="ARBA" id="ARBA00046380"/>
    </source>
</evidence>
<evidence type="ECO:0000256" key="2">
    <source>
        <dbReference type="ARBA" id="ARBA00022722"/>
    </source>
</evidence>
<keyword evidence="13" id="KW-0175">Coiled coil</keyword>
<feature type="coiled-coil region" evidence="13">
    <location>
        <begin position="838"/>
        <end position="865"/>
    </location>
</feature>
<dbReference type="KEGG" id="fse:DI487_00960"/>
<sequence length="1371" mass="161850">MTKIIGIDAGSNSLGWAIRDTDIKDNQIIDYGVLTFDKGVASEKGNEFPKVQKRTESRGKRRNYQAEKYRKYELLEFLIGKNMCPLTIEELDKWRKYSKGKKRQYPQSEKFIQWLRFDFDEDGKPDFHLLGKDKDESYYAFRAYAIDEVYKNVYQSNPYVLGRIFYQLVQRRGFRGRDEEEAKTMLQGSEKTGTKGRNDIANYIEEYKTLGSALYHYQKENGGRIRQRYNLRKDYEEELKEICKIQELSDSDSQKLWKAIIWQRPLRTQKGLVGNCIYEKNKKRVAVSHPIYEEYRTWTFINNLKIEPPVGTDRETYLKEKIYPLFYKSSNDFEFKTILNQVKKDRATILSKFGEKTKVISAKLLKSFQDLLGDDWKEKYNWNSISQRDSQPKKKIENGYTFEDIWHVLNTFDGQENLKTFALEKLKLDEEKAEKFSKIKLNKGYATLSLSAIKKILPFLQKGFLYSQAVYLANLYKVLGADKITDDLINYFAEEVKVILETNREEKTLNNIINSLIQDELNEENRYSIEIDRELDNEELRQIQTKIIDVFGEKTWNEFKGEKKSHILNYVSTNFKAFLKKSVLSKHNVFIEQPRLHDQIFALIQEKYQIPIDRKKYLWHPSEQESYVPASEYAYFTLNNKDIYIKEEEKQTFIRKNPNADFQGKSLKLLGSPEPISKGFKNPMALKSLYKLKHLLNYLLQTEKIDEDTRVVIEIARELNDTNKRKAIERWNNDREKENEGFKKIIREINEECGTNYDENDKTLIRKIRLWKEQNGICLYTGATIKNCDLFNGSKYDIEHTIPASISFDSELKNLTLADTNFNRNVKKKMFPTQLSNYEEIKQRLKFMEEKVGNLEELFKEWKNKASYASTKDVKDACIQRYHLIKMDLDYWRAKLHTFTLEEYKTGWKNSQLRDTQIVTKYALPYLKTVFRRVSVEKGSVVNTFKEIYDVKLKNEKKDRSVHSHHAIDAAVLTLIPPHYDRDKILLKYNEEKDIKTGKIYHEKPKYWKDFSASKILKIENEIFINNLSENNTTIPTFKAVRKKGKIVWIDKTNNIKKIAQGDTIRGQLHGESLYGAIKLPKRNEHNQILFDKNKKMILEEEPILVIRKELAYKKDANSPGFKTLEEIEKVIVDKDLFQMIKKQIEEATDFKTALIDGVYMLDKKGNKVNKIRRIRCKETLKFDTAVKVHTQTFQSNKEYKRYTLAKNGENTLCLFYKNQSGKAMNILSIGQVAESKIRNDKRYFEEPFYNQTEIGKGKNKTTIPLYAVLRTGQKVLFYKDSMEELKEISREDLSKRLFKIYQFESDGRIKFRHHLVAGIDTELKKENKEYSSFNIEENSVFLRLTQTQWNFAIDGVDFEIKLDGSIEFKH</sequence>
<dbReference type="InterPro" id="IPR028629">
    <property type="entry name" value="Cas9"/>
</dbReference>
<evidence type="ECO:0000313" key="15">
    <source>
        <dbReference type="EMBL" id="AWM12580.1"/>
    </source>
</evidence>
<keyword evidence="6" id="KW-0460">Magnesium</keyword>
<dbReference type="InterPro" id="IPR003615">
    <property type="entry name" value="HNH_nuc"/>
</dbReference>
<dbReference type="GO" id="GO:0003677">
    <property type="term" value="F:DNA binding"/>
    <property type="evidence" value="ECO:0007669"/>
    <property type="project" value="UniProtKB-UniRule"/>
</dbReference>
<dbReference type="Pfam" id="PF13395">
    <property type="entry name" value="HNH_4"/>
    <property type="match status" value="1"/>
</dbReference>
<organism evidence="15 16">
    <name type="scientific">Flavobacterium sediminis</name>
    <dbReference type="NCBI Taxonomy" id="2201181"/>
    <lineage>
        <taxon>Bacteria</taxon>
        <taxon>Pseudomonadati</taxon>
        <taxon>Bacteroidota</taxon>
        <taxon>Flavobacteriia</taxon>
        <taxon>Flavobacteriales</taxon>
        <taxon>Flavobacteriaceae</taxon>
        <taxon>Flavobacterium</taxon>
    </lineage>
</organism>
<dbReference type="RefSeq" id="WP_109567989.1">
    <property type="nucleotide sequence ID" value="NZ_CP029463.1"/>
</dbReference>
<reference evidence="15 16" key="1">
    <citation type="submission" date="2018-05" db="EMBL/GenBank/DDBJ databases">
        <title>Flavobacterium sp. MEBiC07310.</title>
        <authorList>
            <person name="Baek K."/>
        </authorList>
    </citation>
    <scope>NUCLEOTIDE SEQUENCE [LARGE SCALE GENOMIC DNA]</scope>
    <source>
        <strain evidence="15 16">MEBiC07310</strain>
    </source>
</reference>
<dbReference type="Proteomes" id="UP000245429">
    <property type="component" value="Chromosome"/>
</dbReference>
<evidence type="ECO:0000256" key="13">
    <source>
        <dbReference type="SAM" id="Coils"/>
    </source>
</evidence>
<feature type="domain" description="HNH Cas9-type" evidence="14">
    <location>
        <begin position="720"/>
        <end position="883"/>
    </location>
</feature>
<dbReference type="GO" id="GO:0051607">
    <property type="term" value="P:defense response to virus"/>
    <property type="evidence" value="ECO:0007669"/>
    <property type="project" value="UniProtKB-KW"/>
</dbReference>
<evidence type="ECO:0000256" key="7">
    <source>
        <dbReference type="ARBA" id="ARBA00022884"/>
    </source>
</evidence>
<evidence type="ECO:0000256" key="12">
    <source>
        <dbReference type="PROSITE-ProRule" id="PRU01085"/>
    </source>
</evidence>
<keyword evidence="8" id="KW-0051">Antiviral defense</keyword>
<comment type="cofactor">
    <cofactor evidence="1">
        <name>Mg(2+)</name>
        <dbReference type="ChEBI" id="CHEBI:18420"/>
    </cofactor>
</comment>
<evidence type="ECO:0000259" key="14">
    <source>
        <dbReference type="PROSITE" id="PS51749"/>
    </source>
</evidence>
<keyword evidence="10" id="KW-0464">Manganese</keyword>
<dbReference type="NCBIfam" id="TIGR01865">
    <property type="entry name" value="cas_Csn1"/>
    <property type="match status" value="2"/>
</dbReference>
<evidence type="ECO:0000313" key="16">
    <source>
        <dbReference type="Proteomes" id="UP000245429"/>
    </source>
</evidence>
<evidence type="ECO:0000256" key="10">
    <source>
        <dbReference type="ARBA" id="ARBA00023211"/>
    </source>
</evidence>
<evidence type="ECO:0000256" key="8">
    <source>
        <dbReference type="ARBA" id="ARBA00023118"/>
    </source>
</evidence>
<dbReference type="Gene3D" id="3.30.420.10">
    <property type="entry name" value="Ribonuclease H-like superfamily/Ribonuclease H"/>
    <property type="match status" value="2"/>
</dbReference>